<comment type="caution">
    <text evidence="1">The sequence shown here is derived from an EMBL/GenBank/DDBJ whole genome shotgun (WGS) entry which is preliminary data.</text>
</comment>
<evidence type="ECO:0000313" key="2">
    <source>
        <dbReference type="Proteomes" id="UP001500620"/>
    </source>
</evidence>
<dbReference type="EMBL" id="BAABAT010000024">
    <property type="protein sequence ID" value="GAA4256430.1"/>
    <property type="molecule type" value="Genomic_DNA"/>
</dbReference>
<keyword evidence="2" id="KW-1185">Reference proteome</keyword>
<dbReference type="Proteomes" id="UP001500620">
    <property type="component" value="Unassembled WGS sequence"/>
</dbReference>
<name>A0ABP8DI82_9ACTN</name>
<dbReference type="RefSeq" id="WP_345133408.1">
    <property type="nucleotide sequence ID" value="NZ_BAABAT010000024.1"/>
</dbReference>
<evidence type="ECO:0000313" key="1">
    <source>
        <dbReference type="EMBL" id="GAA4256430.1"/>
    </source>
</evidence>
<protein>
    <submittedName>
        <fullName evidence="1">Uncharacterized protein</fullName>
    </submittedName>
</protein>
<sequence length="261" mass="28128">MRSGQFWHEVLGRSTLPAEHERQLADLGHAANVAAGALVKAAADEQQADYLLHAAQYGPADHVGPIERCVRQELARATVAQADRLTVLYTRTAFKYAVYADALVVARTRPSEAGRPTPVTVPTVEQFLLDPTAFLTDIRSVASAKEVPVGGYLAFALHTDARDATSPAALPVDEYRAVLDAVERYRQVGEALDRFDDHTSVHVEDMPADPEAPGNLFTEPGAVYAVERPTDLAEALHAYAAGLVHLARAPGEGLREARTSS</sequence>
<gene>
    <name evidence="1" type="ORF">GCM10022255_069200</name>
</gene>
<proteinExistence type="predicted"/>
<reference evidence="2" key="1">
    <citation type="journal article" date="2019" name="Int. J. Syst. Evol. Microbiol.">
        <title>The Global Catalogue of Microorganisms (GCM) 10K type strain sequencing project: providing services to taxonomists for standard genome sequencing and annotation.</title>
        <authorList>
            <consortium name="The Broad Institute Genomics Platform"/>
            <consortium name="The Broad Institute Genome Sequencing Center for Infectious Disease"/>
            <person name="Wu L."/>
            <person name="Ma J."/>
        </authorList>
    </citation>
    <scope>NUCLEOTIDE SEQUENCE [LARGE SCALE GENOMIC DNA]</scope>
    <source>
        <strain evidence="2">JCM 17441</strain>
    </source>
</reference>
<organism evidence="1 2">
    <name type="scientific">Dactylosporangium darangshiense</name>
    <dbReference type="NCBI Taxonomy" id="579108"/>
    <lineage>
        <taxon>Bacteria</taxon>
        <taxon>Bacillati</taxon>
        <taxon>Actinomycetota</taxon>
        <taxon>Actinomycetes</taxon>
        <taxon>Micromonosporales</taxon>
        <taxon>Micromonosporaceae</taxon>
        <taxon>Dactylosporangium</taxon>
    </lineage>
</organism>
<accession>A0ABP8DI82</accession>